<dbReference type="AlphaFoldDB" id="A0A8C4RCK9"/>
<accession>A0A8C4RCK9</accession>
<proteinExistence type="predicted"/>
<evidence type="ECO:0000256" key="1">
    <source>
        <dbReference type="SAM" id="Coils"/>
    </source>
</evidence>
<evidence type="ECO:0000256" key="2">
    <source>
        <dbReference type="SAM" id="MobiDB-lite"/>
    </source>
</evidence>
<organism evidence="3 4">
    <name type="scientific">Eptatretus burgeri</name>
    <name type="common">Inshore hagfish</name>
    <dbReference type="NCBI Taxonomy" id="7764"/>
    <lineage>
        <taxon>Eukaryota</taxon>
        <taxon>Metazoa</taxon>
        <taxon>Chordata</taxon>
        <taxon>Craniata</taxon>
        <taxon>Vertebrata</taxon>
        <taxon>Cyclostomata</taxon>
        <taxon>Myxini</taxon>
        <taxon>Myxiniformes</taxon>
        <taxon>Myxinidae</taxon>
        <taxon>Eptatretinae</taxon>
        <taxon>Eptatretus</taxon>
    </lineage>
</organism>
<reference evidence="3" key="2">
    <citation type="submission" date="2025-09" db="UniProtKB">
        <authorList>
            <consortium name="Ensembl"/>
        </authorList>
    </citation>
    <scope>IDENTIFICATION</scope>
</reference>
<keyword evidence="1" id="KW-0175">Coiled coil</keyword>
<evidence type="ECO:0000313" key="3">
    <source>
        <dbReference type="Ensembl" id="ENSEBUP00000027551.1"/>
    </source>
</evidence>
<dbReference type="Ensembl" id="ENSEBUT00000028127.1">
    <property type="protein sequence ID" value="ENSEBUP00000027551.1"/>
    <property type="gene ID" value="ENSEBUG00000016870.1"/>
</dbReference>
<name>A0A8C4RCK9_EPTBU</name>
<protein>
    <submittedName>
        <fullName evidence="3">Uncharacterized protein</fullName>
    </submittedName>
</protein>
<keyword evidence="4" id="KW-1185">Reference proteome</keyword>
<feature type="region of interest" description="Disordered" evidence="2">
    <location>
        <begin position="1"/>
        <end position="24"/>
    </location>
</feature>
<reference evidence="3" key="1">
    <citation type="submission" date="2025-08" db="UniProtKB">
        <authorList>
            <consortium name="Ensembl"/>
        </authorList>
    </citation>
    <scope>IDENTIFICATION</scope>
</reference>
<dbReference type="Proteomes" id="UP000694388">
    <property type="component" value="Unplaced"/>
</dbReference>
<sequence>MLQQGIRCSQKEKISNNSPENPVTDLQCQEKLQKQQQQISDLTACLSISEQQKEQLVLEVSAQRKEVVNLKETVSALREMMRAKNSANIQLAKDLDQLKEQLQHHQQRSSCTLPSFMLEIKRELKLSKSKISFLSDEVKAQENLRRESERRENELLNKVSSPSLPLQCILLL</sequence>
<evidence type="ECO:0000313" key="4">
    <source>
        <dbReference type="Proteomes" id="UP000694388"/>
    </source>
</evidence>
<feature type="coiled-coil region" evidence="1">
    <location>
        <begin position="53"/>
        <end position="158"/>
    </location>
</feature>